<dbReference type="SUPFAM" id="SSF53041">
    <property type="entry name" value="Resolvase-like"/>
    <property type="match status" value="1"/>
</dbReference>
<dbReference type="PROSITE" id="PS51736">
    <property type="entry name" value="RECOMBINASES_3"/>
    <property type="match status" value="1"/>
</dbReference>
<feature type="coiled-coil region" evidence="1">
    <location>
        <begin position="380"/>
        <end position="442"/>
    </location>
</feature>
<dbReference type="InterPro" id="IPR006119">
    <property type="entry name" value="Resolv_N"/>
</dbReference>
<keyword evidence="1" id="KW-0175">Coiled coil</keyword>
<evidence type="ECO:0000313" key="4">
    <source>
        <dbReference type="EMBL" id="GAV24761.1"/>
    </source>
</evidence>
<dbReference type="Gene3D" id="3.40.50.1390">
    <property type="entry name" value="Resolvase, N-terminal catalytic domain"/>
    <property type="match status" value="1"/>
</dbReference>
<evidence type="ECO:0000313" key="5">
    <source>
        <dbReference type="Proteomes" id="UP000187338"/>
    </source>
</evidence>
<evidence type="ECO:0000259" key="2">
    <source>
        <dbReference type="PROSITE" id="PS51736"/>
    </source>
</evidence>
<dbReference type="InterPro" id="IPR038109">
    <property type="entry name" value="DNA_bind_recomb_sf"/>
</dbReference>
<feature type="domain" description="Recombinase" evidence="3">
    <location>
        <begin position="154"/>
        <end position="280"/>
    </location>
</feature>
<feature type="domain" description="Resolvase/invertase-type recombinase catalytic" evidence="2">
    <location>
        <begin position="2"/>
        <end position="146"/>
    </location>
</feature>
<dbReference type="STRING" id="661089.ciss_06940"/>
<dbReference type="InterPro" id="IPR025827">
    <property type="entry name" value="Zn_ribbon_recom_dom"/>
</dbReference>
<dbReference type="Pfam" id="PF13408">
    <property type="entry name" value="Zn_ribbon_recom"/>
    <property type="match status" value="1"/>
</dbReference>
<dbReference type="EMBL" id="BDJL01000017">
    <property type="protein sequence ID" value="GAV24761.1"/>
    <property type="molecule type" value="Genomic_DNA"/>
</dbReference>
<dbReference type="PANTHER" id="PTHR30461:SF23">
    <property type="entry name" value="DNA RECOMBINASE-RELATED"/>
    <property type="match status" value="1"/>
</dbReference>
<dbReference type="SMART" id="SM00857">
    <property type="entry name" value="Resolvase"/>
    <property type="match status" value="1"/>
</dbReference>
<protein>
    <submittedName>
        <fullName evidence="4">Recombinase</fullName>
    </submittedName>
</protein>
<sequence>MRAVIYARFSSDNQREESITAQVRACSEYAKQKGYHIVKIYADEARSALTDDRPNFIRMINEAKLGLFDVVLVHKLDRFARNRYDSAIYKRELRRCGVKVESVLEQLDDSPESIILESVLEGLAEYYSRNLAREVMKGMMENALQGKHNGGLPPLGYDVDPETKKLVVNESEARIVRLIFELYAQGKSYNDIIFTLNQHGFKTKKGKPFGKNSIFEILRNKKYIGIYVFNRSVSKKEGKRNNHLSKAPDEIVEIPGAIPAIIDEELFWRVQSIMDKRKRNRASNKAKTVYLLSGLIYCGECGNAMIGDSSSYLTKKNKEHKKLYYYTCNYNGRTGQCNSQKVRKELVEEFVLKQLRERFFAEKAIPELAEKIYSSFTSQKKEMGKEVKYIEKELKETERKIANLVNALANGASTVNSIVEQLKLLESKKATLEVQLQEWYLKLQDNVVTKDNIIAFLKSKKEQLDSNDPVALKSLCQEFIDKVTVNNDKTDVEFKITVVIDGGGGGNRTHRPEDKNRKLLRGQPVF</sequence>
<name>A0A1L8D0Y3_9THEO</name>
<dbReference type="InterPro" id="IPR050639">
    <property type="entry name" value="SSR_resolvase"/>
</dbReference>
<accession>A0A1L8D0Y3</accession>
<dbReference type="Gene3D" id="3.90.1750.20">
    <property type="entry name" value="Putative Large Serine Recombinase, Chain B, Domain 2"/>
    <property type="match status" value="1"/>
</dbReference>
<dbReference type="PANTHER" id="PTHR30461">
    <property type="entry name" value="DNA-INVERTASE FROM LAMBDOID PROPHAGE"/>
    <property type="match status" value="1"/>
</dbReference>
<keyword evidence="5" id="KW-1185">Reference proteome</keyword>
<dbReference type="AlphaFoldDB" id="A0A1L8D0Y3"/>
<dbReference type="GO" id="GO:0000150">
    <property type="term" value="F:DNA strand exchange activity"/>
    <property type="evidence" value="ECO:0007669"/>
    <property type="project" value="InterPro"/>
</dbReference>
<evidence type="ECO:0000259" key="3">
    <source>
        <dbReference type="PROSITE" id="PS51737"/>
    </source>
</evidence>
<dbReference type="Pfam" id="PF00239">
    <property type="entry name" value="Resolvase"/>
    <property type="match status" value="1"/>
</dbReference>
<dbReference type="InterPro" id="IPR011109">
    <property type="entry name" value="DNA_bind_recombinase_dom"/>
</dbReference>
<gene>
    <name evidence="4" type="ORF">ciss_06940</name>
</gene>
<dbReference type="Proteomes" id="UP000187338">
    <property type="component" value="Unassembled WGS sequence"/>
</dbReference>
<dbReference type="PROSITE" id="PS51737">
    <property type="entry name" value="RECOMBINASE_DNA_BIND"/>
    <property type="match status" value="1"/>
</dbReference>
<dbReference type="GO" id="GO:0003677">
    <property type="term" value="F:DNA binding"/>
    <property type="evidence" value="ECO:0007669"/>
    <property type="project" value="InterPro"/>
</dbReference>
<dbReference type="CDD" id="cd00338">
    <property type="entry name" value="Ser_Recombinase"/>
    <property type="match status" value="1"/>
</dbReference>
<organism evidence="4 5">
    <name type="scientific">Carboxydothermus islandicus</name>
    <dbReference type="NCBI Taxonomy" id="661089"/>
    <lineage>
        <taxon>Bacteria</taxon>
        <taxon>Bacillati</taxon>
        <taxon>Bacillota</taxon>
        <taxon>Clostridia</taxon>
        <taxon>Thermoanaerobacterales</taxon>
        <taxon>Thermoanaerobacteraceae</taxon>
        <taxon>Carboxydothermus</taxon>
    </lineage>
</organism>
<dbReference type="InterPro" id="IPR036162">
    <property type="entry name" value="Resolvase-like_N_sf"/>
</dbReference>
<dbReference type="Pfam" id="PF07508">
    <property type="entry name" value="Recombinase"/>
    <property type="match status" value="1"/>
</dbReference>
<proteinExistence type="predicted"/>
<comment type="caution">
    <text evidence="4">The sequence shown here is derived from an EMBL/GenBank/DDBJ whole genome shotgun (WGS) entry which is preliminary data.</text>
</comment>
<evidence type="ECO:0000256" key="1">
    <source>
        <dbReference type="SAM" id="Coils"/>
    </source>
</evidence>
<reference evidence="5" key="1">
    <citation type="submission" date="2016-12" db="EMBL/GenBank/DDBJ databases">
        <title>Draft Genome Sequences od Carboxydothermus pertinax and islandicus, Hydrogenogenic Carboxydotrophic Bacteria.</title>
        <authorList>
            <person name="Fukuyama Y."/>
            <person name="Ohmae K."/>
            <person name="Yoneda Y."/>
            <person name="Yoshida T."/>
            <person name="Sako Y."/>
        </authorList>
    </citation>
    <scope>NUCLEOTIDE SEQUENCE [LARGE SCALE GENOMIC DNA]</scope>
    <source>
        <strain evidence="5">SET</strain>
    </source>
</reference>